<dbReference type="InterPro" id="IPR017972">
    <property type="entry name" value="Cyt_P450_CS"/>
</dbReference>
<dbReference type="Proteomes" id="UP001428817">
    <property type="component" value="Unassembled WGS sequence"/>
</dbReference>
<evidence type="ECO:0000313" key="5">
    <source>
        <dbReference type="Proteomes" id="UP001428817"/>
    </source>
</evidence>
<evidence type="ECO:0000256" key="1">
    <source>
        <dbReference type="ARBA" id="ARBA00010617"/>
    </source>
</evidence>
<name>A0ABP9QJ86_9PSEU</name>
<protein>
    <submittedName>
        <fullName evidence="4">Cytochrome P450</fullName>
    </submittedName>
</protein>
<dbReference type="InterPro" id="IPR002397">
    <property type="entry name" value="Cyt_P450_B"/>
</dbReference>
<dbReference type="Gene3D" id="1.10.630.10">
    <property type="entry name" value="Cytochrome P450"/>
    <property type="match status" value="1"/>
</dbReference>
<gene>
    <name evidence="4" type="ORF">GCM10023321_48920</name>
</gene>
<feature type="compositionally biased region" description="Basic and acidic residues" evidence="3">
    <location>
        <begin position="1"/>
        <end position="12"/>
    </location>
</feature>
<proteinExistence type="inferred from homology"/>
<feature type="region of interest" description="Disordered" evidence="3">
    <location>
        <begin position="1"/>
        <end position="20"/>
    </location>
</feature>
<evidence type="ECO:0000256" key="2">
    <source>
        <dbReference type="RuleBase" id="RU000461"/>
    </source>
</evidence>
<keyword evidence="2" id="KW-0349">Heme</keyword>
<keyword evidence="2" id="KW-0479">Metal-binding</keyword>
<keyword evidence="2" id="KW-0408">Iron</keyword>
<evidence type="ECO:0000256" key="3">
    <source>
        <dbReference type="SAM" id="MobiDB-lite"/>
    </source>
</evidence>
<comment type="similarity">
    <text evidence="1 2">Belongs to the cytochrome P450 family.</text>
</comment>
<organism evidence="4 5">
    <name type="scientific">Pseudonocardia eucalypti</name>
    <dbReference type="NCBI Taxonomy" id="648755"/>
    <lineage>
        <taxon>Bacteria</taxon>
        <taxon>Bacillati</taxon>
        <taxon>Actinomycetota</taxon>
        <taxon>Actinomycetes</taxon>
        <taxon>Pseudonocardiales</taxon>
        <taxon>Pseudonocardiaceae</taxon>
        <taxon>Pseudonocardia</taxon>
    </lineage>
</organism>
<dbReference type="InterPro" id="IPR001128">
    <property type="entry name" value="Cyt_P450"/>
</dbReference>
<accession>A0ABP9QJ86</accession>
<dbReference type="PRINTS" id="PR00359">
    <property type="entry name" value="BP450"/>
</dbReference>
<dbReference type="PANTHER" id="PTHR46696">
    <property type="entry name" value="P450, PUTATIVE (EUROFUNG)-RELATED"/>
    <property type="match status" value="1"/>
</dbReference>
<evidence type="ECO:0000313" key="4">
    <source>
        <dbReference type="EMBL" id="GAA5162883.1"/>
    </source>
</evidence>
<reference evidence="5" key="1">
    <citation type="journal article" date="2019" name="Int. J. Syst. Evol. Microbiol.">
        <title>The Global Catalogue of Microorganisms (GCM) 10K type strain sequencing project: providing services to taxonomists for standard genome sequencing and annotation.</title>
        <authorList>
            <consortium name="The Broad Institute Genomics Platform"/>
            <consortium name="The Broad Institute Genome Sequencing Center for Infectious Disease"/>
            <person name="Wu L."/>
            <person name="Ma J."/>
        </authorList>
    </citation>
    <scope>NUCLEOTIDE SEQUENCE [LARGE SCALE GENOMIC DNA]</scope>
    <source>
        <strain evidence="5">JCM 18303</strain>
    </source>
</reference>
<sequence length="419" mass="46814">MPDTLSDTHPKDPPVTTTESPATLEFDHHAQHTSHNRDEVLALVREHPVFWTESYGGHWVVTSHELAKRVLRDYSVFSSRKTEDMKGGNTIPTVVGPRLIPAEADPPYHRILRKILIPKFHKRAVDALAPELETFISGVIDEAVTKDHFDVVHDIADRIPAGSMTMYLGFPEEQRVPFIRSVQAALNVMPYASDPEFAQSEAMQKGLAEFGNAVQVINDLIAARRSEPQDDLVSHLVNPDFELDDESVRWMTFTLLVGGAENPAAMIGNSLLHLAQDTALRSRLAADHSLIPQACEELLRQTSSAVSLARNVLCDVEVGGVTMHAGDRVLVWLPGANRDHRAFERPEEVDIDRSSCPHIAFGDGPHVCIGAGLFRLWFEIMLREILVKMPNYTVDLDRAERFDDASTMWGWRTMPARVS</sequence>
<keyword evidence="2" id="KW-0560">Oxidoreductase</keyword>
<keyword evidence="5" id="KW-1185">Reference proteome</keyword>
<dbReference type="PROSITE" id="PS00086">
    <property type="entry name" value="CYTOCHROME_P450"/>
    <property type="match status" value="1"/>
</dbReference>
<comment type="caution">
    <text evidence="4">The sequence shown here is derived from an EMBL/GenBank/DDBJ whole genome shotgun (WGS) entry which is preliminary data.</text>
</comment>
<dbReference type="Pfam" id="PF00067">
    <property type="entry name" value="p450"/>
    <property type="match status" value="1"/>
</dbReference>
<keyword evidence="2" id="KW-0503">Monooxygenase</keyword>
<dbReference type="PANTHER" id="PTHR46696:SF6">
    <property type="entry name" value="P450, PUTATIVE (EUROFUNG)-RELATED"/>
    <property type="match status" value="1"/>
</dbReference>
<dbReference type="InterPro" id="IPR036396">
    <property type="entry name" value="Cyt_P450_sf"/>
</dbReference>
<dbReference type="EMBL" id="BAABJP010000029">
    <property type="protein sequence ID" value="GAA5162883.1"/>
    <property type="molecule type" value="Genomic_DNA"/>
</dbReference>
<dbReference type="SUPFAM" id="SSF48264">
    <property type="entry name" value="Cytochrome P450"/>
    <property type="match status" value="1"/>
</dbReference>